<evidence type="ECO:0000256" key="9">
    <source>
        <dbReference type="ARBA" id="ARBA00022645"/>
    </source>
</evidence>
<feature type="domain" description="Penicillin-binding protein transpeptidase" evidence="29">
    <location>
        <begin position="448"/>
        <end position="703"/>
    </location>
</feature>
<dbReference type="InterPro" id="IPR001460">
    <property type="entry name" value="PCN-bd_Tpept"/>
</dbReference>
<keyword evidence="11" id="KW-0328">Glycosyltransferase</keyword>
<dbReference type="GO" id="GO:0005886">
    <property type="term" value="C:plasma membrane"/>
    <property type="evidence" value="ECO:0007669"/>
    <property type="project" value="UniProtKB-SubCell"/>
</dbReference>
<evidence type="ECO:0000256" key="27">
    <source>
        <dbReference type="SAM" id="MobiDB-lite"/>
    </source>
</evidence>
<proteinExistence type="inferred from homology"/>
<dbReference type="Pfam" id="PF00912">
    <property type="entry name" value="Transgly"/>
    <property type="match status" value="1"/>
</dbReference>
<dbReference type="InterPro" id="IPR012338">
    <property type="entry name" value="Beta-lactam/transpept-like"/>
</dbReference>
<keyword evidence="19 28" id="KW-0472">Membrane</keyword>
<reference evidence="31 32" key="1">
    <citation type="submission" date="2016-01" db="EMBL/GenBank/DDBJ databases">
        <title>Genome sequence of Clostridium neopropionicum X4, DSM-3847.</title>
        <authorList>
            <person name="Poehlein A."/>
            <person name="Beck M.H."/>
            <person name="Bengelsdorf F.R."/>
            <person name="Daniel R."/>
            <person name="Duerre P."/>
        </authorList>
    </citation>
    <scope>NUCLEOTIDE SEQUENCE [LARGE SCALE GENOMIC DNA]</scope>
    <source>
        <strain evidence="31 32">DSM-3847</strain>
    </source>
</reference>
<dbReference type="GO" id="GO:0008360">
    <property type="term" value="P:regulation of cell shape"/>
    <property type="evidence" value="ECO:0007669"/>
    <property type="project" value="UniProtKB-KW"/>
</dbReference>
<evidence type="ECO:0000256" key="23">
    <source>
        <dbReference type="ARBA" id="ARBA00034000"/>
    </source>
</evidence>
<keyword evidence="21" id="KW-0511">Multifunctional enzyme</keyword>
<dbReference type="GO" id="GO:0009252">
    <property type="term" value="P:peptidoglycan biosynthetic process"/>
    <property type="evidence" value="ECO:0007669"/>
    <property type="project" value="UniProtKB-UniPathway"/>
</dbReference>
<comment type="similarity">
    <text evidence="4">In the C-terminal section; belongs to the transpeptidase family.</text>
</comment>
<feature type="compositionally biased region" description="Basic residues" evidence="27">
    <location>
        <begin position="27"/>
        <end position="36"/>
    </location>
</feature>
<protein>
    <recommendedName>
        <fullName evidence="7">Penicillin-binding protein 1A</fullName>
        <ecNumber evidence="24">2.4.99.28</ecNumber>
        <ecNumber evidence="6">3.4.16.4</ecNumber>
    </recommendedName>
</protein>
<organism evidence="31 32">
    <name type="scientific">Anaerotignum neopropionicum</name>
    <dbReference type="NCBI Taxonomy" id="36847"/>
    <lineage>
        <taxon>Bacteria</taxon>
        <taxon>Bacillati</taxon>
        <taxon>Bacillota</taxon>
        <taxon>Clostridia</taxon>
        <taxon>Lachnospirales</taxon>
        <taxon>Anaerotignaceae</taxon>
        <taxon>Anaerotignum</taxon>
    </lineage>
</organism>
<comment type="catalytic activity">
    <reaction evidence="25">
        <text>[GlcNAc-(1-&gt;4)-Mur2Ac(oyl-L-Ala-gamma-D-Glu-L-Lys-D-Ala-D-Ala)](n)-di-trans,octa-cis-undecaprenyl diphosphate + beta-D-GlcNAc-(1-&gt;4)-Mur2Ac(oyl-L-Ala-gamma-D-Glu-L-Lys-D-Ala-D-Ala)-di-trans,octa-cis-undecaprenyl diphosphate = [GlcNAc-(1-&gt;4)-Mur2Ac(oyl-L-Ala-gamma-D-Glu-L-Lys-D-Ala-D-Ala)](n+1)-di-trans,octa-cis-undecaprenyl diphosphate + di-trans,octa-cis-undecaprenyl diphosphate + H(+)</text>
        <dbReference type="Rhea" id="RHEA:23708"/>
        <dbReference type="Rhea" id="RHEA-COMP:9602"/>
        <dbReference type="Rhea" id="RHEA-COMP:9603"/>
        <dbReference type="ChEBI" id="CHEBI:15378"/>
        <dbReference type="ChEBI" id="CHEBI:58405"/>
        <dbReference type="ChEBI" id="CHEBI:60033"/>
        <dbReference type="ChEBI" id="CHEBI:78435"/>
        <dbReference type="EC" id="2.4.99.28"/>
    </reaction>
</comment>
<sequence length="898" mass="97841">MSETHQRRRPPEGTPRSSSSSRPTRSNPKKKKRRRRKGVGKFFKILVAIVVIVGFAVVGAGLGTVFGILKGTDMLNTSDVTPESYTSLIYDASGAEFDKLHGDENREYVKLSQISEYMREAVIAIEDERFYEHNGIDLRGIMRATVQNVMQMSFSQGASTITQQLIKNEVLSKEKTIVRKVKEQYLAISLEKSLEKQLGTKKGAKDYILELYLNTIGLSHGLNGVEAAAQYYFGKNANELTLAESASIAGITKNPSQYAPDTKPEDNKERQMTILKKMLDLGKITQSEYDQAAAEDIYANLVCSDVDDETATANHNYFVEAMINQIAADLVEKKGYNRKQAYDLIYSGGLQIYSTMDTTMQSAMESAFLDDSLFPASDGTLDVTYLISVMDTTNADANSNQTHYEKKTTAKTQDEVDAFVASVQEELLDETHVLVLDKVTVSKSLQAAMVIMDQHTGEIKALVGGRGQKPGDSVFNRATQALRQQGSAMKPLASYAPAVDMGLLMPGSVIIDEPITYGSWSPRNWNGKFLGPCTVRQGIRDSMNILAIKTFMMVGAESSYKYMENFGLSTLVEEDKAGTTALGGLTKGISVLEGTAAYAAIANGGVYNEPHYYTVVYDHDGNVLLDNGNIDTHRVIKETTAYMLTDMMKDVITGGGSATGHKAAISGMTVAGKTGTTNDTKDLTFYGYTPYYTAGIWMGYDTAKLIANAGNAHLNIWRTVMSQVHQGLTNKDFQKPSGIVTQTYCSACGGIPSELCSQDYYGLTTHTDIAAADFKGSAEVCTAHKVFTICRESGKLATENCSASSRMDVVLAVDDEGNILGKPSTIPDGKMDININETCDYNHSVSPIIPPYDDTFPFGNGNNEGNNNGTGTNSPGDTGYNDTIPGEDVWQDDNFGIN</sequence>
<dbReference type="PANTHER" id="PTHR32282:SF11">
    <property type="entry name" value="PENICILLIN-BINDING PROTEIN 1B"/>
    <property type="match status" value="1"/>
</dbReference>
<dbReference type="Gene3D" id="1.10.3810.10">
    <property type="entry name" value="Biosynthetic peptidoglycan transglycosylase-like"/>
    <property type="match status" value="1"/>
</dbReference>
<feature type="compositionally biased region" description="Low complexity" evidence="27">
    <location>
        <begin position="859"/>
        <end position="879"/>
    </location>
</feature>
<dbReference type="UniPathway" id="UPA00219"/>
<comment type="catalytic activity">
    <reaction evidence="23">
        <text>Preferential cleavage: (Ac)2-L-Lys-D-Ala-|-D-Ala. Also transpeptidation of peptidyl-alanyl moieties that are N-acyl substituents of D-alanine.</text>
        <dbReference type="EC" id="3.4.16.4"/>
    </reaction>
</comment>
<dbReference type="AlphaFoldDB" id="A0A136WFS7"/>
<keyword evidence="32" id="KW-1185">Reference proteome</keyword>
<dbReference type="EMBL" id="LRVM01000003">
    <property type="protein sequence ID" value="KXL53253.1"/>
    <property type="molecule type" value="Genomic_DNA"/>
</dbReference>
<dbReference type="GO" id="GO:0008658">
    <property type="term" value="F:penicillin binding"/>
    <property type="evidence" value="ECO:0007669"/>
    <property type="project" value="InterPro"/>
</dbReference>
<dbReference type="InterPro" id="IPR036950">
    <property type="entry name" value="PBP_transglycosylase"/>
</dbReference>
<dbReference type="FunFam" id="1.10.3810.10:FF:000001">
    <property type="entry name" value="Penicillin-binding protein 1A"/>
    <property type="match status" value="1"/>
</dbReference>
<evidence type="ECO:0000313" key="32">
    <source>
        <dbReference type="Proteomes" id="UP000070539"/>
    </source>
</evidence>
<keyword evidence="20" id="KW-0046">Antibiotic resistance</keyword>
<evidence type="ECO:0000256" key="25">
    <source>
        <dbReference type="ARBA" id="ARBA00049902"/>
    </source>
</evidence>
<dbReference type="InterPro" id="IPR001264">
    <property type="entry name" value="Glyco_trans_51"/>
</dbReference>
<keyword evidence="9" id="KW-0121">Carboxypeptidase</keyword>
<evidence type="ECO:0000256" key="5">
    <source>
        <dbReference type="ARBA" id="ARBA00007739"/>
    </source>
</evidence>
<dbReference type="NCBIfam" id="TIGR02074">
    <property type="entry name" value="PBP_1a_fam"/>
    <property type="match status" value="1"/>
</dbReference>
<comment type="pathway">
    <text evidence="3">Cell wall biogenesis; peptidoglycan biosynthesis.</text>
</comment>
<gene>
    <name evidence="31" type="primary">ponA</name>
    <name evidence="31" type="ORF">CLNEO_12240</name>
</gene>
<feature type="region of interest" description="Disordered" evidence="27">
    <location>
        <begin position="856"/>
        <end position="898"/>
    </location>
</feature>
<keyword evidence="22" id="KW-0961">Cell wall biogenesis/degradation</keyword>
<keyword evidence="15" id="KW-0133">Cell shape</keyword>
<evidence type="ECO:0000256" key="16">
    <source>
        <dbReference type="ARBA" id="ARBA00022968"/>
    </source>
</evidence>
<dbReference type="EC" id="2.4.99.28" evidence="24"/>
<comment type="function">
    <text evidence="1">Cell wall formation. Synthesis of cross-linked peptidoglycan from the lipid intermediates. The enzyme has a penicillin-insensitive transglycosylase N-terminal domain (formation of linear glycan strands) and a penicillin-sensitive transpeptidase C-terminal domain (cross-linking of the peptide subunits).</text>
</comment>
<dbReference type="InterPro" id="IPR050396">
    <property type="entry name" value="Glycosyltr_51/Transpeptidase"/>
</dbReference>
<evidence type="ECO:0000256" key="28">
    <source>
        <dbReference type="SAM" id="Phobius"/>
    </source>
</evidence>
<dbReference type="SUPFAM" id="SSF53955">
    <property type="entry name" value="Lysozyme-like"/>
    <property type="match status" value="1"/>
</dbReference>
<evidence type="ECO:0000256" key="6">
    <source>
        <dbReference type="ARBA" id="ARBA00012448"/>
    </source>
</evidence>
<comment type="pathway">
    <text evidence="26">Glycan biosynthesis.</text>
</comment>
<evidence type="ECO:0000256" key="14">
    <source>
        <dbReference type="ARBA" id="ARBA00022801"/>
    </source>
</evidence>
<dbReference type="SUPFAM" id="SSF56601">
    <property type="entry name" value="beta-lactamase/transpeptidase-like"/>
    <property type="match status" value="1"/>
</dbReference>
<dbReference type="EC" id="3.4.16.4" evidence="6"/>
<evidence type="ECO:0000256" key="2">
    <source>
        <dbReference type="ARBA" id="ARBA00004401"/>
    </source>
</evidence>
<evidence type="ECO:0000256" key="1">
    <source>
        <dbReference type="ARBA" id="ARBA00002624"/>
    </source>
</evidence>
<feature type="domain" description="Glycosyl transferase family 51" evidence="30">
    <location>
        <begin position="96"/>
        <end position="278"/>
    </location>
</feature>
<dbReference type="Pfam" id="PF00905">
    <property type="entry name" value="Transpeptidase"/>
    <property type="match status" value="1"/>
</dbReference>
<name>A0A136WFS7_9FIRM</name>
<evidence type="ECO:0000259" key="30">
    <source>
        <dbReference type="Pfam" id="PF00912"/>
    </source>
</evidence>
<keyword evidence="17" id="KW-0573">Peptidoglycan synthesis</keyword>
<evidence type="ECO:0000256" key="18">
    <source>
        <dbReference type="ARBA" id="ARBA00022989"/>
    </source>
</evidence>
<evidence type="ECO:0000259" key="29">
    <source>
        <dbReference type="Pfam" id="PF00905"/>
    </source>
</evidence>
<dbReference type="RefSeq" id="WP_157723495.1">
    <property type="nucleotide sequence ID" value="NZ_LRVM01000003.1"/>
</dbReference>
<evidence type="ECO:0000256" key="21">
    <source>
        <dbReference type="ARBA" id="ARBA00023268"/>
    </source>
</evidence>
<evidence type="ECO:0000256" key="3">
    <source>
        <dbReference type="ARBA" id="ARBA00004752"/>
    </source>
</evidence>
<comment type="subcellular location">
    <subcellularLocation>
        <location evidence="2">Cell membrane</location>
        <topology evidence="2">Single-pass type II membrane protein</topology>
    </subcellularLocation>
</comment>
<dbReference type="Gene3D" id="3.40.710.10">
    <property type="entry name" value="DD-peptidase/beta-lactamase superfamily"/>
    <property type="match status" value="2"/>
</dbReference>
<evidence type="ECO:0000256" key="24">
    <source>
        <dbReference type="ARBA" id="ARBA00044770"/>
    </source>
</evidence>
<dbReference type="PATRIC" id="fig|36847.3.peg.1418"/>
<keyword evidence="14" id="KW-0378">Hydrolase</keyword>
<evidence type="ECO:0000256" key="22">
    <source>
        <dbReference type="ARBA" id="ARBA00023316"/>
    </source>
</evidence>
<keyword evidence="8" id="KW-1003">Cell membrane</keyword>
<dbReference type="Proteomes" id="UP000070539">
    <property type="component" value="Unassembled WGS sequence"/>
</dbReference>
<evidence type="ECO:0000256" key="15">
    <source>
        <dbReference type="ARBA" id="ARBA00022960"/>
    </source>
</evidence>
<dbReference type="STRING" id="36847.CLNEO_12240"/>
<keyword evidence="12" id="KW-0808">Transferase</keyword>
<dbReference type="GO" id="GO:0030288">
    <property type="term" value="C:outer membrane-bounded periplasmic space"/>
    <property type="evidence" value="ECO:0007669"/>
    <property type="project" value="TreeGrafter"/>
</dbReference>
<evidence type="ECO:0000256" key="8">
    <source>
        <dbReference type="ARBA" id="ARBA00022475"/>
    </source>
</evidence>
<keyword evidence="18 28" id="KW-1133">Transmembrane helix</keyword>
<evidence type="ECO:0000256" key="7">
    <source>
        <dbReference type="ARBA" id="ARBA00018638"/>
    </source>
</evidence>
<comment type="similarity">
    <text evidence="5">In the N-terminal section; belongs to the glycosyltransferase 51 family.</text>
</comment>
<dbReference type="PANTHER" id="PTHR32282">
    <property type="entry name" value="BINDING PROTEIN TRANSPEPTIDASE, PUTATIVE-RELATED"/>
    <property type="match status" value="1"/>
</dbReference>
<keyword evidence="16" id="KW-0735">Signal-anchor</keyword>
<evidence type="ECO:0000256" key="19">
    <source>
        <dbReference type="ARBA" id="ARBA00023136"/>
    </source>
</evidence>
<evidence type="ECO:0000256" key="10">
    <source>
        <dbReference type="ARBA" id="ARBA00022670"/>
    </source>
</evidence>
<evidence type="ECO:0000256" key="13">
    <source>
        <dbReference type="ARBA" id="ARBA00022692"/>
    </source>
</evidence>
<feature type="region of interest" description="Disordered" evidence="27">
    <location>
        <begin position="1"/>
        <end position="36"/>
    </location>
</feature>
<keyword evidence="10" id="KW-0645">Protease</keyword>
<dbReference type="GO" id="GO:0008955">
    <property type="term" value="F:peptidoglycan glycosyltransferase activity"/>
    <property type="evidence" value="ECO:0007669"/>
    <property type="project" value="UniProtKB-EC"/>
</dbReference>
<evidence type="ECO:0000256" key="20">
    <source>
        <dbReference type="ARBA" id="ARBA00023251"/>
    </source>
</evidence>
<dbReference type="InterPro" id="IPR023346">
    <property type="entry name" value="Lysozyme-like_dom_sf"/>
</dbReference>
<evidence type="ECO:0000256" key="4">
    <source>
        <dbReference type="ARBA" id="ARBA00007090"/>
    </source>
</evidence>
<feature type="compositionally biased region" description="Low complexity" evidence="27">
    <location>
        <begin position="14"/>
        <end position="26"/>
    </location>
</feature>
<dbReference type="OrthoDB" id="9766909at2"/>
<evidence type="ECO:0000256" key="11">
    <source>
        <dbReference type="ARBA" id="ARBA00022676"/>
    </source>
</evidence>
<dbReference type="GO" id="GO:0006508">
    <property type="term" value="P:proteolysis"/>
    <property type="evidence" value="ECO:0007669"/>
    <property type="project" value="UniProtKB-KW"/>
</dbReference>
<evidence type="ECO:0000313" key="31">
    <source>
        <dbReference type="EMBL" id="KXL53253.1"/>
    </source>
</evidence>
<dbReference type="GO" id="GO:0046677">
    <property type="term" value="P:response to antibiotic"/>
    <property type="evidence" value="ECO:0007669"/>
    <property type="project" value="UniProtKB-KW"/>
</dbReference>
<comment type="caution">
    <text evidence="31">The sequence shown here is derived from an EMBL/GenBank/DDBJ whole genome shotgun (WGS) entry which is preliminary data.</text>
</comment>
<evidence type="ECO:0000256" key="17">
    <source>
        <dbReference type="ARBA" id="ARBA00022984"/>
    </source>
</evidence>
<evidence type="ECO:0000256" key="12">
    <source>
        <dbReference type="ARBA" id="ARBA00022679"/>
    </source>
</evidence>
<dbReference type="GO" id="GO:0071555">
    <property type="term" value="P:cell wall organization"/>
    <property type="evidence" value="ECO:0007669"/>
    <property type="project" value="UniProtKB-KW"/>
</dbReference>
<feature type="transmembrane region" description="Helical" evidence="28">
    <location>
        <begin position="42"/>
        <end position="69"/>
    </location>
</feature>
<accession>A0A136WFS7</accession>
<keyword evidence="13 28" id="KW-0812">Transmembrane</keyword>
<evidence type="ECO:0000256" key="26">
    <source>
        <dbReference type="ARBA" id="ARBA00060592"/>
    </source>
</evidence>
<dbReference type="GO" id="GO:0009002">
    <property type="term" value="F:serine-type D-Ala-D-Ala carboxypeptidase activity"/>
    <property type="evidence" value="ECO:0007669"/>
    <property type="project" value="UniProtKB-EC"/>
</dbReference>